<reference evidence="2" key="1">
    <citation type="journal article" date="2022" name="Int. J. Mol. Sci.">
        <title>Draft Genome of Tanacetum Coccineum: Genomic Comparison of Closely Related Tanacetum-Family Plants.</title>
        <authorList>
            <person name="Yamashiro T."/>
            <person name="Shiraishi A."/>
            <person name="Nakayama K."/>
            <person name="Satake H."/>
        </authorList>
    </citation>
    <scope>NUCLEOTIDE SEQUENCE</scope>
</reference>
<sequence>MGRLTPSINYHKSKRAESPKSRKSQKKFESAISSKESPSKKKPAKAMKDAATKPKPTKKKAPVKADRGKGLNILSEVALSKVAQLKEATKRSKKEFHASHASGSDKGTGTKPGVSNVPKYESNSEQESWGDSDKEDDNDEDDSGDESDNGDNDDDDGDNNDGKDDDEADSERIESDREEIPDLNQSNEEREQEKEDVDERVHTPDDYELTNEEKIDDEDKIDEEENDDIKKELYKVKTEGPMQSSSVSSNFTSKLLNLEKISPADNEIASLMDTIVHYEEPSSHTSSLHTVPITVIPEVTSTFTTTIPPPPPFFNPLQQQATPTPTPTTFEATTSFPELPDFSFVFKFNERVTNLEHDLSLMKQVDQYA</sequence>
<reference evidence="2" key="2">
    <citation type="submission" date="2022-01" db="EMBL/GenBank/DDBJ databases">
        <authorList>
            <person name="Yamashiro T."/>
            <person name="Shiraishi A."/>
            <person name="Satake H."/>
            <person name="Nakayama K."/>
        </authorList>
    </citation>
    <scope>NUCLEOTIDE SEQUENCE</scope>
</reference>
<dbReference type="EMBL" id="BQNB010017886">
    <property type="protein sequence ID" value="GJT68298.1"/>
    <property type="molecule type" value="Genomic_DNA"/>
</dbReference>
<feature type="compositionally biased region" description="Basic and acidic residues" evidence="1">
    <location>
        <begin position="187"/>
        <end position="205"/>
    </location>
</feature>
<feature type="compositionally biased region" description="Acidic residues" evidence="1">
    <location>
        <begin position="128"/>
        <end position="169"/>
    </location>
</feature>
<feature type="compositionally biased region" description="Basic and acidic residues" evidence="1">
    <location>
        <begin position="170"/>
        <end position="180"/>
    </location>
</feature>
<comment type="caution">
    <text evidence="2">The sequence shown here is derived from an EMBL/GenBank/DDBJ whole genome shotgun (WGS) entry which is preliminary data.</text>
</comment>
<name>A0ABQ5FZF5_9ASTR</name>
<evidence type="ECO:0000313" key="2">
    <source>
        <dbReference type="EMBL" id="GJT68298.1"/>
    </source>
</evidence>
<evidence type="ECO:0000313" key="3">
    <source>
        <dbReference type="Proteomes" id="UP001151760"/>
    </source>
</evidence>
<evidence type="ECO:0000256" key="1">
    <source>
        <dbReference type="SAM" id="MobiDB-lite"/>
    </source>
</evidence>
<gene>
    <name evidence="2" type="ORF">Tco_1019778</name>
</gene>
<proteinExistence type="predicted"/>
<dbReference type="Proteomes" id="UP001151760">
    <property type="component" value="Unassembled WGS sequence"/>
</dbReference>
<accession>A0ABQ5FZF5</accession>
<protein>
    <submittedName>
        <fullName evidence="2">Uncharacterized protein</fullName>
    </submittedName>
</protein>
<organism evidence="2 3">
    <name type="scientific">Tanacetum coccineum</name>
    <dbReference type="NCBI Taxonomy" id="301880"/>
    <lineage>
        <taxon>Eukaryota</taxon>
        <taxon>Viridiplantae</taxon>
        <taxon>Streptophyta</taxon>
        <taxon>Embryophyta</taxon>
        <taxon>Tracheophyta</taxon>
        <taxon>Spermatophyta</taxon>
        <taxon>Magnoliopsida</taxon>
        <taxon>eudicotyledons</taxon>
        <taxon>Gunneridae</taxon>
        <taxon>Pentapetalae</taxon>
        <taxon>asterids</taxon>
        <taxon>campanulids</taxon>
        <taxon>Asterales</taxon>
        <taxon>Asteraceae</taxon>
        <taxon>Asteroideae</taxon>
        <taxon>Anthemideae</taxon>
        <taxon>Anthemidinae</taxon>
        <taxon>Tanacetum</taxon>
    </lineage>
</organism>
<feature type="compositionally biased region" description="Polar residues" evidence="1">
    <location>
        <begin position="1"/>
        <end position="10"/>
    </location>
</feature>
<feature type="region of interest" description="Disordered" evidence="1">
    <location>
        <begin position="1"/>
        <end position="227"/>
    </location>
</feature>
<feature type="compositionally biased region" description="Acidic residues" evidence="1">
    <location>
        <begin position="206"/>
        <end position="227"/>
    </location>
</feature>
<keyword evidence="3" id="KW-1185">Reference proteome</keyword>
<feature type="compositionally biased region" description="Basic and acidic residues" evidence="1">
    <location>
        <begin position="87"/>
        <end position="98"/>
    </location>
</feature>